<dbReference type="GO" id="GO:0000166">
    <property type="term" value="F:nucleotide binding"/>
    <property type="evidence" value="ECO:0007669"/>
    <property type="project" value="InterPro"/>
</dbReference>
<evidence type="ECO:0000313" key="5">
    <source>
        <dbReference type="EMBL" id="PRX96286.1"/>
    </source>
</evidence>
<dbReference type="Gene3D" id="3.40.50.720">
    <property type="entry name" value="NAD(P)-binding Rossmann-like Domain"/>
    <property type="match status" value="1"/>
</dbReference>
<evidence type="ECO:0000256" key="2">
    <source>
        <dbReference type="ARBA" id="ARBA00023002"/>
    </source>
</evidence>
<proteinExistence type="inferred from homology"/>
<evidence type="ECO:0000256" key="1">
    <source>
        <dbReference type="ARBA" id="ARBA00010928"/>
    </source>
</evidence>
<gene>
    <name evidence="5" type="ORF">CLV72_108293</name>
</gene>
<dbReference type="InterPro" id="IPR055170">
    <property type="entry name" value="GFO_IDH_MocA-like_dom"/>
</dbReference>
<organism evidence="5 6">
    <name type="scientific">Allonocardiopsis opalescens</name>
    <dbReference type="NCBI Taxonomy" id="1144618"/>
    <lineage>
        <taxon>Bacteria</taxon>
        <taxon>Bacillati</taxon>
        <taxon>Actinomycetota</taxon>
        <taxon>Actinomycetes</taxon>
        <taxon>Streptosporangiales</taxon>
        <taxon>Allonocardiopsis</taxon>
    </lineage>
</organism>
<dbReference type="Pfam" id="PF22725">
    <property type="entry name" value="GFO_IDH_MocA_C3"/>
    <property type="match status" value="1"/>
</dbReference>
<dbReference type="InterPro" id="IPR036291">
    <property type="entry name" value="NAD(P)-bd_dom_sf"/>
</dbReference>
<comment type="caution">
    <text evidence="5">The sequence shown here is derived from an EMBL/GenBank/DDBJ whole genome shotgun (WGS) entry which is preliminary data.</text>
</comment>
<name>A0A2T0PXZ8_9ACTN</name>
<dbReference type="Proteomes" id="UP000237846">
    <property type="component" value="Unassembled WGS sequence"/>
</dbReference>
<keyword evidence="6" id="KW-1185">Reference proteome</keyword>
<reference evidence="5 6" key="1">
    <citation type="submission" date="2018-03" db="EMBL/GenBank/DDBJ databases">
        <title>Genomic Encyclopedia of Archaeal and Bacterial Type Strains, Phase II (KMG-II): from individual species to whole genera.</title>
        <authorList>
            <person name="Goeker M."/>
        </authorList>
    </citation>
    <scope>NUCLEOTIDE SEQUENCE [LARGE SCALE GENOMIC DNA]</scope>
    <source>
        <strain evidence="5 6">DSM 45601</strain>
    </source>
</reference>
<dbReference type="InterPro" id="IPR050984">
    <property type="entry name" value="Gfo/Idh/MocA_domain"/>
</dbReference>
<dbReference type="AlphaFoldDB" id="A0A2T0PXZ8"/>
<accession>A0A2T0PXZ8</accession>
<dbReference type="PANTHER" id="PTHR22604">
    <property type="entry name" value="OXIDOREDUCTASES"/>
    <property type="match status" value="1"/>
</dbReference>
<dbReference type="EMBL" id="PVZC01000008">
    <property type="protein sequence ID" value="PRX96286.1"/>
    <property type="molecule type" value="Genomic_DNA"/>
</dbReference>
<keyword evidence="2" id="KW-0560">Oxidoreductase</keyword>
<feature type="domain" description="Gfo/Idh/MocA-like oxidoreductase N-terminal" evidence="3">
    <location>
        <begin position="3"/>
        <end position="122"/>
    </location>
</feature>
<dbReference type="PANTHER" id="PTHR22604:SF105">
    <property type="entry name" value="TRANS-1,2-DIHYDROBENZENE-1,2-DIOL DEHYDROGENASE"/>
    <property type="match status" value="1"/>
</dbReference>
<dbReference type="GO" id="GO:0016491">
    <property type="term" value="F:oxidoreductase activity"/>
    <property type="evidence" value="ECO:0007669"/>
    <property type="project" value="UniProtKB-KW"/>
</dbReference>
<sequence>MVVRIGVLGAARITPLAVLRPAARTERVEVHAVAARDRSRAEAFAARHGIPVVHDTYAELLEDPAVTAVYNPLPNALHAEWTIAALRAGKHVLCEKPLAANAAEAERVAEAAEETGLVVMEAFHYRYHPLAARMYEIVHELRELGEVHRVEASMCIPLPLFDDIRYDAALAGGATMDAGCYAVHVLRLLGSGEPTVAGAQAQLRDPRVDRAMSAEFTFSDGSTGGIEASMWSHRLLSIHARAVGERGELNVTNYLAPQFGHGFAVTVDGVRRRERFSPAPTYAYQLRAFADAVESGTPVLTGPRDGAANMRVIDEIYRAAGLWPRDGLVETG</sequence>
<dbReference type="Pfam" id="PF01408">
    <property type="entry name" value="GFO_IDH_MocA"/>
    <property type="match status" value="1"/>
</dbReference>
<comment type="similarity">
    <text evidence="1">Belongs to the Gfo/Idh/MocA family.</text>
</comment>
<dbReference type="OrthoDB" id="9815825at2"/>
<dbReference type="SUPFAM" id="SSF55347">
    <property type="entry name" value="Glyceraldehyde-3-phosphate dehydrogenase-like, C-terminal domain"/>
    <property type="match status" value="1"/>
</dbReference>
<evidence type="ECO:0000259" key="3">
    <source>
        <dbReference type="Pfam" id="PF01408"/>
    </source>
</evidence>
<dbReference type="Gene3D" id="3.30.360.10">
    <property type="entry name" value="Dihydrodipicolinate Reductase, domain 2"/>
    <property type="match status" value="1"/>
</dbReference>
<evidence type="ECO:0000313" key="6">
    <source>
        <dbReference type="Proteomes" id="UP000237846"/>
    </source>
</evidence>
<protein>
    <submittedName>
        <fullName evidence="5">Putative dehydrogenase</fullName>
    </submittedName>
</protein>
<dbReference type="RefSeq" id="WP_106251105.1">
    <property type="nucleotide sequence ID" value="NZ_PVZC01000008.1"/>
</dbReference>
<dbReference type="InterPro" id="IPR000683">
    <property type="entry name" value="Gfo/Idh/MocA-like_OxRdtase_N"/>
</dbReference>
<feature type="domain" description="GFO/IDH/MocA-like oxidoreductase" evidence="4">
    <location>
        <begin position="143"/>
        <end position="249"/>
    </location>
</feature>
<evidence type="ECO:0000259" key="4">
    <source>
        <dbReference type="Pfam" id="PF22725"/>
    </source>
</evidence>
<dbReference type="SUPFAM" id="SSF51735">
    <property type="entry name" value="NAD(P)-binding Rossmann-fold domains"/>
    <property type="match status" value="1"/>
</dbReference>